<dbReference type="OrthoDB" id="4479320at2759"/>
<proteinExistence type="predicted"/>
<reference evidence="1" key="1">
    <citation type="submission" date="2021-03" db="EMBL/GenBank/DDBJ databases">
        <authorList>
            <person name="Tagirdzhanova G."/>
        </authorList>
    </citation>
    <scope>NUCLEOTIDE SEQUENCE</scope>
</reference>
<keyword evidence="2" id="KW-1185">Reference proteome</keyword>
<evidence type="ECO:0000313" key="2">
    <source>
        <dbReference type="Proteomes" id="UP000664203"/>
    </source>
</evidence>
<sequence length="275" mass="28206">MQGYSQLTHGRLPFMAPSGNVIMYGNSPGCYYSEIPAEVQLSGSFCCRTVDCSALTGGNSGLSKRAADHNPLPALGPEPVSGNEIIPRAANLESNPFGRPGLSARASTLNLTTCKITTSGGGYPSAGKQTLVANTHSCAGGSCSFAISHGLTVSTALSTSQETTITNTVGASISIKTRVDFIADADVTVGADYSFAKAVADTTGTTITKGTTVTVTNNLGQEPGTQAFVSSTATYNRWSVAVDCGTPNTGNFDFCQPALGGRGDGLQGDYTVVYI</sequence>
<accession>A0A8H3F9V7</accession>
<dbReference type="Proteomes" id="UP000664203">
    <property type="component" value="Unassembled WGS sequence"/>
</dbReference>
<evidence type="ECO:0000313" key="1">
    <source>
        <dbReference type="EMBL" id="CAF9920433.1"/>
    </source>
</evidence>
<gene>
    <name evidence="1" type="ORF">ALECFALPRED_001524</name>
</gene>
<dbReference type="AlphaFoldDB" id="A0A8H3F9V7"/>
<protein>
    <submittedName>
        <fullName evidence="1">Uncharacterized protein</fullName>
    </submittedName>
</protein>
<name>A0A8H3F9V7_9LECA</name>
<comment type="caution">
    <text evidence="1">The sequence shown here is derived from an EMBL/GenBank/DDBJ whole genome shotgun (WGS) entry which is preliminary data.</text>
</comment>
<dbReference type="EMBL" id="CAJPDR010000136">
    <property type="protein sequence ID" value="CAF9920433.1"/>
    <property type="molecule type" value="Genomic_DNA"/>
</dbReference>
<organism evidence="1 2">
    <name type="scientific">Alectoria fallacina</name>
    <dbReference type="NCBI Taxonomy" id="1903189"/>
    <lineage>
        <taxon>Eukaryota</taxon>
        <taxon>Fungi</taxon>
        <taxon>Dikarya</taxon>
        <taxon>Ascomycota</taxon>
        <taxon>Pezizomycotina</taxon>
        <taxon>Lecanoromycetes</taxon>
        <taxon>OSLEUM clade</taxon>
        <taxon>Lecanoromycetidae</taxon>
        <taxon>Lecanorales</taxon>
        <taxon>Lecanorineae</taxon>
        <taxon>Parmeliaceae</taxon>
        <taxon>Alectoria</taxon>
    </lineage>
</organism>